<evidence type="ECO:0000313" key="5">
    <source>
        <dbReference type="Proteomes" id="UP000305067"/>
    </source>
</evidence>
<dbReference type="SUPFAM" id="SSF49879">
    <property type="entry name" value="SMAD/FHA domain"/>
    <property type="match status" value="1"/>
</dbReference>
<name>A0A5C3R0A9_9AGAR</name>
<feature type="compositionally biased region" description="Basic and acidic residues" evidence="2">
    <location>
        <begin position="413"/>
        <end position="422"/>
    </location>
</feature>
<dbReference type="Pfam" id="PF00498">
    <property type="entry name" value="FHA"/>
    <property type="match status" value="1"/>
</dbReference>
<dbReference type="GO" id="GO:0005737">
    <property type="term" value="C:cytoplasm"/>
    <property type="evidence" value="ECO:0007669"/>
    <property type="project" value="TreeGrafter"/>
</dbReference>
<dbReference type="InterPro" id="IPR008984">
    <property type="entry name" value="SMAD_FHA_dom_sf"/>
</dbReference>
<feature type="region of interest" description="Disordered" evidence="2">
    <location>
        <begin position="364"/>
        <end position="452"/>
    </location>
</feature>
<feature type="compositionally biased region" description="Low complexity" evidence="2">
    <location>
        <begin position="660"/>
        <end position="679"/>
    </location>
</feature>
<evidence type="ECO:0000256" key="1">
    <source>
        <dbReference type="SAM" id="Coils"/>
    </source>
</evidence>
<dbReference type="PANTHER" id="PTHR15715:SF37">
    <property type="entry name" value="LD47843P"/>
    <property type="match status" value="1"/>
</dbReference>
<dbReference type="PANTHER" id="PTHR15715">
    <property type="entry name" value="CENTROSOMAL PROTEIN OF 170 KDA"/>
    <property type="match status" value="1"/>
</dbReference>
<feature type="compositionally biased region" description="Acidic residues" evidence="2">
    <location>
        <begin position="372"/>
        <end position="391"/>
    </location>
</feature>
<dbReference type="Gene3D" id="1.10.287.1490">
    <property type="match status" value="1"/>
</dbReference>
<feature type="compositionally biased region" description="Basic residues" evidence="2">
    <location>
        <begin position="630"/>
        <end position="646"/>
    </location>
</feature>
<feature type="compositionally biased region" description="Basic and acidic residues" evidence="2">
    <location>
        <begin position="685"/>
        <end position="696"/>
    </location>
</feature>
<dbReference type="Gene3D" id="2.60.200.20">
    <property type="match status" value="1"/>
</dbReference>
<feature type="compositionally biased region" description="Polar residues" evidence="2">
    <location>
        <begin position="160"/>
        <end position="186"/>
    </location>
</feature>
<dbReference type="Proteomes" id="UP000305067">
    <property type="component" value="Unassembled WGS sequence"/>
</dbReference>
<feature type="coiled-coil region" evidence="1">
    <location>
        <begin position="315"/>
        <end position="342"/>
    </location>
</feature>
<keyword evidence="5" id="KW-1185">Reference proteome</keyword>
<dbReference type="AlphaFoldDB" id="A0A5C3R0A9"/>
<proteinExistence type="predicted"/>
<evidence type="ECO:0000259" key="3">
    <source>
        <dbReference type="PROSITE" id="PS50006"/>
    </source>
</evidence>
<sequence length="755" mass="83329">MPGSTSFFPSIPLPALYLYPIDDSFVPKHISLAGNQRVKIGRQTNAKSIPGERNGYFDSKVLSRQHAEVWEENGKILIRDVKSSNGTFINGERLSAEGMESEPYDLKTDDIVEFGIDIVGEDNKTVVHHKVSARVVCVFSEQDAQAAARVEQSHTASMHTMNNHAGPSNGNTFNFSNQGGPSQRRPSLQQGLSGMGGMGGSMRPPGKSGLTFDHILSRLQGELQKSRETGAELHNITGAMSELHDTIGGALPQNLPSYPHSLPPIRQPPPQPEQPETHLSAPILNELQGQLHETQTSLATHVDKIRQLEGVFGEHEVLKHEVTMSREMMEDLRREMEALRSASAIHNRFENRDDDDDDARSVRTVVPHELERVEEEDEDQLAAEEEEDDDEERRQRREELGRPRTPEPTGMGLRDDDYEPRAGKLSRRGGASPSPDDSSRDQRAISSSVAEELSARITALSEQLQNALSMSRALLEQHSAAQTTITALESKIASLESAVQGNQSSIKAQQEIVSSLASRSDRVAPSPSEEPERETLTAMLNEWKKGVEGQWSSVREEWDQERERLSKAREEWESRVKGVETGLTSTEAKIEASLASFVSSRIEGRTLPNGIPPKHNALPSPRSLSSESHRRQRRRRSTSSRGRSRSRSVDAEVKEEDTTASESTDSTDAAHSTSTSITSVYSNDAEIKMEDPEARSPSKRSNGATSWVAHQRQQQGALLPNDHNKALDPRTMQTAIGVLVLSVAAAAVVWRVKAE</sequence>
<dbReference type="PROSITE" id="PS50006">
    <property type="entry name" value="FHA_DOMAIN"/>
    <property type="match status" value="1"/>
</dbReference>
<dbReference type="SMART" id="SM00240">
    <property type="entry name" value="FHA"/>
    <property type="match status" value="1"/>
</dbReference>
<keyword evidence="1" id="KW-0175">Coiled coil</keyword>
<feature type="region of interest" description="Disordered" evidence="2">
    <location>
        <begin position="160"/>
        <end position="198"/>
    </location>
</feature>
<feature type="compositionally biased region" description="Basic and acidic residues" evidence="2">
    <location>
        <begin position="392"/>
        <end position="405"/>
    </location>
</feature>
<accession>A0A5C3R0A9</accession>
<protein>
    <recommendedName>
        <fullName evidence="3">FHA domain-containing protein</fullName>
    </recommendedName>
</protein>
<organism evidence="4 5">
    <name type="scientific">Pterulicium gracile</name>
    <dbReference type="NCBI Taxonomy" id="1884261"/>
    <lineage>
        <taxon>Eukaryota</taxon>
        <taxon>Fungi</taxon>
        <taxon>Dikarya</taxon>
        <taxon>Basidiomycota</taxon>
        <taxon>Agaricomycotina</taxon>
        <taxon>Agaricomycetes</taxon>
        <taxon>Agaricomycetidae</taxon>
        <taxon>Agaricales</taxon>
        <taxon>Pleurotineae</taxon>
        <taxon>Pterulaceae</taxon>
        <taxon>Pterulicium</taxon>
    </lineage>
</organism>
<dbReference type="STRING" id="1884261.A0A5C3R0A9"/>
<feature type="region of interest" description="Disordered" evidence="2">
    <location>
        <begin position="605"/>
        <end position="726"/>
    </location>
</feature>
<feature type="domain" description="FHA" evidence="3">
    <location>
        <begin position="38"/>
        <end position="94"/>
    </location>
</feature>
<evidence type="ECO:0000313" key="4">
    <source>
        <dbReference type="EMBL" id="TFL07665.1"/>
    </source>
</evidence>
<dbReference type="EMBL" id="ML178814">
    <property type="protein sequence ID" value="TFL07665.1"/>
    <property type="molecule type" value="Genomic_DNA"/>
</dbReference>
<reference evidence="4 5" key="1">
    <citation type="journal article" date="2019" name="Nat. Ecol. Evol.">
        <title>Megaphylogeny resolves global patterns of mushroom evolution.</title>
        <authorList>
            <person name="Varga T."/>
            <person name="Krizsan K."/>
            <person name="Foldi C."/>
            <person name="Dima B."/>
            <person name="Sanchez-Garcia M."/>
            <person name="Sanchez-Ramirez S."/>
            <person name="Szollosi G.J."/>
            <person name="Szarkandi J.G."/>
            <person name="Papp V."/>
            <person name="Albert L."/>
            <person name="Andreopoulos W."/>
            <person name="Angelini C."/>
            <person name="Antonin V."/>
            <person name="Barry K.W."/>
            <person name="Bougher N.L."/>
            <person name="Buchanan P."/>
            <person name="Buyck B."/>
            <person name="Bense V."/>
            <person name="Catcheside P."/>
            <person name="Chovatia M."/>
            <person name="Cooper J."/>
            <person name="Damon W."/>
            <person name="Desjardin D."/>
            <person name="Finy P."/>
            <person name="Geml J."/>
            <person name="Haridas S."/>
            <person name="Hughes K."/>
            <person name="Justo A."/>
            <person name="Karasinski D."/>
            <person name="Kautmanova I."/>
            <person name="Kiss B."/>
            <person name="Kocsube S."/>
            <person name="Kotiranta H."/>
            <person name="LaButti K.M."/>
            <person name="Lechner B.E."/>
            <person name="Liimatainen K."/>
            <person name="Lipzen A."/>
            <person name="Lukacs Z."/>
            <person name="Mihaltcheva S."/>
            <person name="Morgado L.N."/>
            <person name="Niskanen T."/>
            <person name="Noordeloos M.E."/>
            <person name="Ohm R.A."/>
            <person name="Ortiz-Santana B."/>
            <person name="Ovrebo C."/>
            <person name="Racz N."/>
            <person name="Riley R."/>
            <person name="Savchenko A."/>
            <person name="Shiryaev A."/>
            <person name="Soop K."/>
            <person name="Spirin V."/>
            <person name="Szebenyi C."/>
            <person name="Tomsovsky M."/>
            <person name="Tulloss R.E."/>
            <person name="Uehling J."/>
            <person name="Grigoriev I.V."/>
            <person name="Vagvolgyi C."/>
            <person name="Papp T."/>
            <person name="Martin F.M."/>
            <person name="Miettinen O."/>
            <person name="Hibbett D.S."/>
            <person name="Nagy L.G."/>
        </authorList>
    </citation>
    <scope>NUCLEOTIDE SEQUENCE [LARGE SCALE GENOMIC DNA]</scope>
    <source>
        <strain evidence="4 5">CBS 309.79</strain>
    </source>
</reference>
<evidence type="ECO:0000256" key="2">
    <source>
        <dbReference type="SAM" id="MobiDB-lite"/>
    </source>
</evidence>
<dbReference type="InterPro" id="IPR000253">
    <property type="entry name" value="FHA_dom"/>
</dbReference>
<dbReference type="OrthoDB" id="687730at2759"/>
<dbReference type="InterPro" id="IPR051176">
    <property type="entry name" value="Cent_Immune-Sig_Mod"/>
</dbReference>
<gene>
    <name evidence="4" type="ORF">BDV98DRAFT_539617</name>
</gene>